<dbReference type="GO" id="GO:0000293">
    <property type="term" value="F:ferric-chelate reductase activity"/>
    <property type="evidence" value="ECO:0007669"/>
    <property type="project" value="TreeGrafter"/>
</dbReference>
<dbReference type="InterPro" id="IPR017927">
    <property type="entry name" value="FAD-bd_FR_type"/>
</dbReference>
<sequence length="741" mass="84609">MRSKPIILLFFLGSSRGALSLRYQKWCFDGCELNINYVNFNDTEAGSKKFRSCHSLQRATSLYLCFHEFCVDEGRNEWIDSASETCQRLANTTLPPYDIISDFTPEQIAGIRRLGADEALIFPLLNEVIIPDESFFQRSHSTLDAAFSMYDFHWLYGWYMFYFWIGVVAIGIGARLVSLISNLRRNGWQPIPKDDSSLENQSQLGTYSIFRKPYALIKRHVLYPATFGYRCSQNVWWCTIPPRVQSLTISAFVLLNIVVCATNYRVTHGNLYWSNEWVQLCRYVSDRTGIISVANFPLIWLFGTRNNTLMWLTGWGFGAYNNFHRWVARVSTVQAVIHSIGYTIMIHESGGWYNLWRYFHKHYFWNGELATIFMCALLAFSVYGLRRSHYEIFLVIHIVFSIVVLWTMYYHVEIFPDGDFNIFIWPCLAIWIWDRGLRGFRVLAYDRRFWSTKANATYDPASHLVTLEVPSSHSIYTPQPGTYYYIYVLNNFLYAHQNHPFTLAYVASKDSPDSPEPPVAPHIRPSPRRTNSNESTESDALLTPSASDSSSLVFLIRPYDGFTSRLAKSCALRPQSLRVLVEGPYGHTVPLRSFANILFIVGGTGVAVPLSHLANLLSGETPVTRLKIVWAVREHAFLASVVRDFRALLEDERVILEVHVTQDEEPKDDAIAEEIKGVRIEGGRPDIDEVVEDAASEVGEGQLAIVACGPGQMADQARRASVQALGRGHSGVEYFEESFKW</sequence>
<dbReference type="GO" id="GO:0006879">
    <property type="term" value="P:intracellular iron ion homeostasis"/>
    <property type="evidence" value="ECO:0007669"/>
    <property type="project" value="TreeGrafter"/>
</dbReference>
<accession>A0A2T2P948</accession>
<dbReference type="STRING" id="1448308.A0A2T2P948"/>
<dbReference type="OrthoDB" id="167398at2759"/>
<dbReference type="PANTHER" id="PTHR32361:SF9">
    <property type="entry name" value="FERRIC REDUCTASE TRANSMEMBRANE COMPONENT 3-RELATED"/>
    <property type="match status" value="1"/>
</dbReference>
<feature type="transmembrane region" description="Helical" evidence="11">
    <location>
        <begin position="363"/>
        <end position="385"/>
    </location>
</feature>
<keyword evidence="4 11" id="KW-0812">Transmembrane</keyword>
<evidence type="ECO:0000256" key="7">
    <source>
        <dbReference type="ARBA" id="ARBA00023065"/>
    </source>
</evidence>
<feature type="signal peptide" evidence="12">
    <location>
        <begin position="1"/>
        <end position="20"/>
    </location>
</feature>
<proteinExistence type="inferred from homology"/>
<dbReference type="CDD" id="cd06186">
    <property type="entry name" value="NOX_Duox_like_FAD_NADP"/>
    <property type="match status" value="1"/>
</dbReference>
<dbReference type="Pfam" id="PF01794">
    <property type="entry name" value="Ferric_reduct"/>
    <property type="match status" value="1"/>
</dbReference>
<evidence type="ECO:0000256" key="2">
    <source>
        <dbReference type="ARBA" id="ARBA00006278"/>
    </source>
</evidence>
<evidence type="ECO:0000256" key="12">
    <source>
        <dbReference type="SAM" id="SignalP"/>
    </source>
</evidence>
<dbReference type="SFLD" id="SFLDG01168">
    <property type="entry name" value="Ferric_reductase_subgroup_(FRE"/>
    <property type="match status" value="1"/>
</dbReference>
<keyword evidence="12" id="KW-0732">Signal</keyword>
<dbReference type="InterPro" id="IPR051410">
    <property type="entry name" value="Ferric/Cupric_Reductase"/>
</dbReference>
<keyword evidence="15" id="KW-1185">Reference proteome</keyword>
<evidence type="ECO:0000256" key="3">
    <source>
        <dbReference type="ARBA" id="ARBA00022448"/>
    </source>
</evidence>
<dbReference type="Proteomes" id="UP000240883">
    <property type="component" value="Unassembled WGS sequence"/>
</dbReference>
<comment type="similarity">
    <text evidence="2">Belongs to the ferric reductase (FRE) family.</text>
</comment>
<keyword evidence="8 11" id="KW-0472">Membrane</keyword>
<evidence type="ECO:0000256" key="8">
    <source>
        <dbReference type="ARBA" id="ARBA00023136"/>
    </source>
</evidence>
<dbReference type="InterPro" id="IPR039261">
    <property type="entry name" value="FNR_nucleotide-bd"/>
</dbReference>
<keyword evidence="3" id="KW-0813">Transport</keyword>
<keyword evidence="9" id="KW-0325">Glycoprotein</keyword>
<feature type="transmembrane region" description="Helical" evidence="11">
    <location>
        <begin position="392"/>
        <end position="410"/>
    </location>
</feature>
<dbReference type="PROSITE" id="PS51384">
    <property type="entry name" value="FAD_FR"/>
    <property type="match status" value="1"/>
</dbReference>
<evidence type="ECO:0000259" key="13">
    <source>
        <dbReference type="PROSITE" id="PS51384"/>
    </source>
</evidence>
<dbReference type="GO" id="GO:0006826">
    <property type="term" value="P:iron ion transport"/>
    <property type="evidence" value="ECO:0007669"/>
    <property type="project" value="TreeGrafter"/>
</dbReference>
<evidence type="ECO:0000256" key="1">
    <source>
        <dbReference type="ARBA" id="ARBA00004141"/>
    </source>
</evidence>
<dbReference type="InterPro" id="IPR013121">
    <property type="entry name" value="Fe_red_NAD-bd_6"/>
</dbReference>
<evidence type="ECO:0000256" key="4">
    <source>
        <dbReference type="ARBA" id="ARBA00022692"/>
    </source>
</evidence>
<evidence type="ECO:0000256" key="11">
    <source>
        <dbReference type="SAM" id="Phobius"/>
    </source>
</evidence>
<evidence type="ECO:0000313" key="14">
    <source>
        <dbReference type="EMBL" id="PSN74165.1"/>
    </source>
</evidence>
<dbReference type="Pfam" id="PF08030">
    <property type="entry name" value="NAD_binding_6"/>
    <property type="match status" value="1"/>
</dbReference>
<feature type="region of interest" description="Disordered" evidence="10">
    <location>
        <begin position="512"/>
        <end position="544"/>
    </location>
</feature>
<protein>
    <submittedName>
        <fullName evidence="14">Ferric-chelate reductase-like protein</fullName>
    </submittedName>
</protein>
<evidence type="ECO:0000256" key="5">
    <source>
        <dbReference type="ARBA" id="ARBA00022989"/>
    </source>
</evidence>
<feature type="chain" id="PRO_5015716835" evidence="12">
    <location>
        <begin position="21"/>
        <end position="741"/>
    </location>
</feature>
<name>A0A2T2P948_CORCC</name>
<dbReference type="AlphaFoldDB" id="A0A2T2P948"/>
<comment type="subcellular location">
    <subcellularLocation>
        <location evidence="1">Membrane</location>
        <topology evidence="1">Multi-pass membrane protein</topology>
    </subcellularLocation>
</comment>
<evidence type="ECO:0000256" key="6">
    <source>
        <dbReference type="ARBA" id="ARBA00023002"/>
    </source>
</evidence>
<dbReference type="GO" id="GO:0015677">
    <property type="term" value="P:copper ion import"/>
    <property type="evidence" value="ECO:0007669"/>
    <property type="project" value="TreeGrafter"/>
</dbReference>
<dbReference type="InterPro" id="IPR013130">
    <property type="entry name" value="Fe3_Rdtase_TM_dom"/>
</dbReference>
<keyword evidence="6" id="KW-0560">Oxidoreductase</keyword>
<feature type="domain" description="FAD-binding FR-type" evidence="13">
    <location>
        <begin position="435"/>
        <end position="591"/>
    </location>
</feature>
<dbReference type="EMBL" id="KZ678128">
    <property type="protein sequence ID" value="PSN74165.1"/>
    <property type="molecule type" value="Genomic_DNA"/>
</dbReference>
<evidence type="ECO:0000313" key="15">
    <source>
        <dbReference type="Proteomes" id="UP000240883"/>
    </source>
</evidence>
<keyword evidence="7" id="KW-0406">Ion transport</keyword>
<dbReference type="SUPFAM" id="SSF52343">
    <property type="entry name" value="Ferredoxin reductase-like, C-terminal NADP-linked domain"/>
    <property type="match status" value="1"/>
</dbReference>
<keyword evidence="5 11" id="KW-1133">Transmembrane helix</keyword>
<evidence type="ECO:0000256" key="10">
    <source>
        <dbReference type="SAM" id="MobiDB-lite"/>
    </source>
</evidence>
<dbReference type="Gene3D" id="3.40.50.80">
    <property type="entry name" value="Nucleotide-binding domain of ferredoxin-NADP reductase (FNR) module"/>
    <property type="match status" value="1"/>
</dbReference>
<gene>
    <name evidence="14" type="ORF">BS50DRAFT_581006</name>
</gene>
<dbReference type="GO" id="GO:0005886">
    <property type="term" value="C:plasma membrane"/>
    <property type="evidence" value="ECO:0007669"/>
    <property type="project" value="TreeGrafter"/>
</dbReference>
<reference evidence="14 15" key="1">
    <citation type="journal article" date="2018" name="Front. Microbiol.">
        <title>Genome-Wide Analysis of Corynespora cassiicola Leaf Fall Disease Putative Effectors.</title>
        <authorList>
            <person name="Lopez D."/>
            <person name="Ribeiro S."/>
            <person name="Label P."/>
            <person name="Fumanal B."/>
            <person name="Venisse J.S."/>
            <person name="Kohler A."/>
            <person name="de Oliveira R.R."/>
            <person name="Labutti K."/>
            <person name="Lipzen A."/>
            <person name="Lail K."/>
            <person name="Bauer D."/>
            <person name="Ohm R.A."/>
            <person name="Barry K.W."/>
            <person name="Spatafora J."/>
            <person name="Grigoriev I.V."/>
            <person name="Martin F.M."/>
            <person name="Pujade-Renaud V."/>
        </authorList>
    </citation>
    <scope>NUCLEOTIDE SEQUENCE [LARGE SCALE GENOMIC DNA]</scope>
    <source>
        <strain evidence="14 15">Philippines</strain>
    </source>
</reference>
<feature type="transmembrane region" description="Helical" evidence="11">
    <location>
        <begin position="156"/>
        <end position="177"/>
    </location>
</feature>
<dbReference type="SFLD" id="SFLDS00052">
    <property type="entry name" value="Ferric_Reductase_Domain"/>
    <property type="match status" value="1"/>
</dbReference>
<evidence type="ECO:0000256" key="9">
    <source>
        <dbReference type="ARBA" id="ARBA00023180"/>
    </source>
</evidence>
<organism evidence="14 15">
    <name type="scientific">Corynespora cassiicola Philippines</name>
    <dbReference type="NCBI Taxonomy" id="1448308"/>
    <lineage>
        <taxon>Eukaryota</taxon>
        <taxon>Fungi</taxon>
        <taxon>Dikarya</taxon>
        <taxon>Ascomycota</taxon>
        <taxon>Pezizomycotina</taxon>
        <taxon>Dothideomycetes</taxon>
        <taxon>Pleosporomycetidae</taxon>
        <taxon>Pleosporales</taxon>
        <taxon>Corynesporascaceae</taxon>
        <taxon>Corynespora</taxon>
    </lineage>
</organism>
<dbReference type="PANTHER" id="PTHR32361">
    <property type="entry name" value="FERRIC/CUPRIC REDUCTASE TRANSMEMBRANE COMPONENT"/>
    <property type="match status" value="1"/>
</dbReference>